<proteinExistence type="inferred from homology"/>
<feature type="transmembrane region" description="Helical" evidence="9">
    <location>
        <begin position="122"/>
        <end position="147"/>
    </location>
</feature>
<keyword evidence="5 9" id="KW-0812">Transmembrane</keyword>
<dbReference type="GO" id="GO:0005886">
    <property type="term" value="C:plasma membrane"/>
    <property type="evidence" value="ECO:0007669"/>
    <property type="project" value="UniProtKB-SubCell"/>
</dbReference>
<dbReference type="AlphaFoldDB" id="W8RTN4"/>
<dbReference type="Pfam" id="PF04143">
    <property type="entry name" value="Sulf_transp"/>
    <property type="match status" value="1"/>
</dbReference>
<dbReference type="RefSeq" id="WP_025312355.1">
    <property type="nucleotide sequence ID" value="NZ_CP004372.1"/>
</dbReference>
<keyword evidence="7 9" id="KW-0472">Membrane</keyword>
<keyword evidence="2" id="KW-0813">Transport</keyword>
<accession>W8RTN4</accession>
<feature type="transmembrane region" description="Helical" evidence="9">
    <location>
        <begin position="256"/>
        <end position="278"/>
    </location>
</feature>
<dbReference type="PATRIC" id="fig|1294273.3.peg.2212"/>
<reference evidence="10 11" key="1">
    <citation type="submission" date="2013-03" db="EMBL/GenBank/DDBJ databases">
        <authorList>
            <person name="Fiebig A."/>
            <person name="Goeker M."/>
            <person name="Klenk H.-P.P."/>
        </authorList>
    </citation>
    <scope>NUCLEOTIDE SEQUENCE [LARGE SCALE GENOMIC DNA]</scope>
    <source>
        <strain evidence="11">DSM 19469</strain>
    </source>
</reference>
<name>W8RTN4_9RHOB</name>
<evidence type="ECO:0000313" key="10">
    <source>
        <dbReference type="EMBL" id="AHM04579.1"/>
    </source>
</evidence>
<keyword evidence="6 9" id="KW-1133">Transmembrane helix</keyword>
<dbReference type="PANTHER" id="PTHR30574">
    <property type="entry name" value="INNER MEMBRANE PROTEIN YEDE"/>
    <property type="match status" value="1"/>
</dbReference>
<dbReference type="EMBL" id="CP004372">
    <property type="protein sequence ID" value="AHM04579.1"/>
    <property type="molecule type" value="Genomic_DNA"/>
</dbReference>
<dbReference type="Proteomes" id="UP000019593">
    <property type="component" value="Chromosome"/>
</dbReference>
<evidence type="ECO:0000256" key="4">
    <source>
        <dbReference type="ARBA" id="ARBA00022519"/>
    </source>
</evidence>
<evidence type="ECO:0000256" key="8">
    <source>
        <dbReference type="ARBA" id="ARBA00035655"/>
    </source>
</evidence>
<sequence length="351" mass="36284">MLDILGETGAILLIGLVGGIVLGLAARLGRFCTLAMIEDAHYGNDLSRLWLWVMALGTALAANFALDAAGLMEISQSFYITNAFPVLGAVLGGLMFGYGMAQAGNCGFGHLARIGGGDLRSLVIVLAMGVTAMVTISGLLAALRIRLFPVTFSPDRPQGLAHAAERITGIDASLIGMALGVVMILAAIRFLPTERRASHLFWGGLVGLTVTSGFFGTWWVANTGFGAWPVVSHAFTAPVGDTIHYAMFSSGLDPKFGIASVVGVIIGGGIGSVIRFGLHWEACDDPRQLKRQLAGAGLMGVGAVLAAGCSVGQGLSGFSVLGYTAPLTAAAIWAGAWLGLRQLIVGFAAQH</sequence>
<dbReference type="PANTHER" id="PTHR30574:SF1">
    <property type="entry name" value="SULPHUR TRANSPORT DOMAIN-CONTAINING PROTEIN"/>
    <property type="match status" value="1"/>
</dbReference>
<feature type="transmembrane region" description="Helical" evidence="9">
    <location>
        <begin position="12"/>
        <end position="37"/>
    </location>
</feature>
<evidence type="ECO:0000256" key="5">
    <source>
        <dbReference type="ARBA" id="ARBA00022692"/>
    </source>
</evidence>
<feature type="transmembrane region" description="Helical" evidence="9">
    <location>
        <begin position="78"/>
        <end position="101"/>
    </location>
</feature>
<evidence type="ECO:0000256" key="3">
    <source>
        <dbReference type="ARBA" id="ARBA00022475"/>
    </source>
</evidence>
<feature type="transmembrane region" description="Helical" evidence="9">
    <location>
        <begin position="167"/>
        <end position="188"/>
    </location>
</feature>
<feature type="transmembrane region" description="Helical" evidence="9">
    <location>
        <begin position="49"/>
        <end position="66"/>
    </location>
</feature>
<dbReference type="KEGG" id="red:roselon_02241"/>
<dbReference type="STRING" id="1294273.roselon_02241"/>
<evidence type="ECO:0000256" key="6">
    <source>
        <dbReference type="ARBA" id="ARBA00022989"/>
    </source>
</evidence>
<gene>
    <name evidence="10" type="ORF">roselon_02241</name>
</gene>
<evidence type="ECO:0000313" key="11">
    <source>
        <dbReference type="Proteomes" id="UP000019593"/>
    </source>
</evidence>
<feature type="transmembrane region" description="Helical" evidence="9">
    <location>
        <begin position="200"/>
        <end position="221"/>
    </location>
</feature>
<evidence type="ECO:0000256" key="2">
    <source>
        <dbReference type="ARBA" id="ARBA00022448"/>
    </source>
</evidence>
<organism evidence="10 11">
    <name type="scientific">Roseicyclus elongatus DSM 19469</name>
    <dbReference type="NCBI Taxonomy" id="1294273"/>
    <lineage>
        <taxon>Bacteria</taxon>
        <taxon>Pseudomonadati</taxon>
        <taxon>Pseudomonadota</taxon>
        <taxon>Alphaproteobacteria</taxon>
        <taxon>Rhodobacterales</taxon>
        <taxon>Roseobacteraceae</taxon>
        <taxon>Roseicyclus</taxon>
    </lineage>
</organism>
<feature type="transmembrane region" description="Helical" evidence="9">
    <location>
        <begin position="321"/>
        <end position="340"/>
    </location>
</feature>
<evidence type="ECO:0000256" key="1">
    <source>
        <dbReference type="ARBA" id="ARBA00004429"/>
    </source>
</evidence>
<keyword evidence="11" id="KW-1185">Reference proteome</keyword>
<evidence type="ECO:0000256" key="7">
    <source>
        <dbReference type="ARBA" id="ARBA00023136"/>
    </source>
</evidence>
<evidence type="ECO:0000256" key="9">
    <source>
        <dbReference type="SAM" id="Phobius"/>
    </source>
</evidence>
<comment type="subcellular location">
    <subcellularLocation>
        <location evidence="1">Cell inner membrane</location>
        <topology evidence="1">Multi-pass membrane protein</topology>
    </subcellularLocation>
</comment>
<protein>
    <submittedName>
        <fullName evidence="10">Lipocalin-related protein and Bos/Can/Equ allergen</fullName>
    </submittedName>
</protein>
<comment type="similarity">
    <text evidence="8">Belongs to the TsuA/YedE (TC 9.B.102) family.</text>
</comment>
<dbReference type="HOGENOM" id="CLU_050656_2_0_5"/>
<keyword evidence="3" id="KW-1003">Cell membrane</keyword>
<dbReference type="eggNOG" id="COG2391">
    <property type="taxonomic scope" value="Bacteria"/>
</dbReference>
<dbReference type="OrthoDB" id="7984363at2"/>
<feature type="transmembrane region" description="Helical" evidence="9">
    <location>
        <begin position="293"/>
        <end position="315"/>
    </location>
</feature>
<dbReference type="InterPro" id="IPR007272">
    <property type="entry name" value="Sulf_transp_TsuA/YedE"/>
</dbReference>
<keyword evidence="4" id="KW-0997">Cell inner membrane</keyword>